<evidence type="ECO:0000256" key="6">
    <source>
        <dbReference type="ARBA" id="ARBA00022679"/>
    </source>
</evidence>
<feature type="binding site" evidence="11">
    <location>
        <position position="118"/>
    </location>
    <ligand>
        <name>5-methyltetrahydropteroyltri-L-glutamate</name>
        <dbReference type="ChEBI" id="CHEBI:58207"/>
    </ligand>
</feature>
<feature type="binding site" evidence="11 12">
    <location>
        <position position="571"/>
    </location>
    <ligand>
        <name>5-methyltetrahydropteroyltri-L-glutamate</name>
        <dbReference type="ChEBI" id="CHEBI:58207"/>
    </ligand>
</feature>
<accession>A0A4Q9QG90</accession>
<dbReference type="InterPro" id="IPR038071">
    <property type="entry name" value="UROD/MetE-like_sf"/>
</dbReference>
<dbReference type="FunFam" id="3.20.20.210:FF:000002">
    <property type="entry name" value="5-methyltetrahydropteroyltriglutamate--homocysteine methyltransferase"/>
    <property type="match status" value="1"/>
</dbReference>
<dbReference type="InterPro" id="IPR006276">
    <property type="entry name" value="Cobalamin-indep_Met_synthase"/>
</dbReference>
<keyword evidence="8 11" id="KW-0677">Repeat</keyword>
<feature type="binding site" evidence="11">
    <location>
        <position position="736"/>
    </location>
    <ligand>
        <name>Zn(2+)</name>
        <dbReference type="ChEBI" id="CHEBI:29105"/>
        <note>catalytic</note>
    </ligand>
</feature>
<evidence type="ECO:0000256" key="2">
    <source>
        <dbReference type="ARBA" id="ARBA00004681"/>
    </source>
</evidence>
<feature type="binding site" evidence="13">
    <location>
        <position position="675"/>
    </location>
    <ligand>
        <name>Zn(2+)</name>
        <dbReference type="ChEBI" id="CHEBI:29105"/>
        <label>1</label>
        <note>catalytic</note>
    </ligand>
</feature>
<dbReference type="CDD" id="cd03311">
    <property type="entry name" value="CIMS_C_terminal_like"/>
    <property type="match status" value="1"/>
</dbReference>
<feature type="domain" description="Cobalamin-independent methionine synthase MetE C-terminal/archaeal" evidence="15">
    <location>
        <begin position="436"/>
        <end position="758"/>
    </location>
</feature>
<comment type="cofactor">
    <cofactor evidence="13">
        <name>Zn(2+)</name>
        <dbReference type="ChEBI" id="CHEBI:29105"/>
    </cofactor>
    <text evidence="13">Binds 2 Zn(2+) ions per subunit.</text>
</comment>
<evidence type="ECO:0000313" key="17">
    <source>
        <dbReference type="EMBL" id="TBU72705.1"/>
    </source>
</evidence>
<evidence type="ECO:0000256" key="1">
    <source>
        <dbReference type="ARBA" id="ARBA00002777"/>
    </source>
</evidence>
<evidence type="ECO:0000256" key="7">
    <source>
        <dbReference type="ARBA" id="ARBA00022723"/>
    </source>
</evidence>
<keyword evidence="7 11" id="KW-0479">Metal-binding</keyword>
<dbReference type="OrthoDB" id="244285at2"/>
<keyword evidence="18" id="KW-1185">Reference proteome</keyword>
<dbReference type="NCBIfam" id="TIGR01371">
    <property type="entry name" value="met_syn_B12ind"/>
    <property type="match status" value="1"/>
</dbReference>
<feature type="binding site" evidence="11 12">
    <location>
        <position position="609"/>
    </location>
    <ligand>
        <name>L-homocysteine</name>
        <dbReference type="ChEBI" id="CHEBI:58199"/>
    </ligand>
</feature>
<evidence type="ECO:0000256" key="4">
    <source>
        <dbReference type="ARBA" id="ARBA00022603"/>
    </source>
</evidence>
<sequence length="765" mass="85925">MALAHSLGFPRIGRDRELKKAQEAFWKGELDEAGLRAVGRELRARHWQVQKDAGIELLPVGDFAWYDQVLAHSLTFGVIPERFRPASGKPTLDTLFAMARGVSGDACCGGAHAQEMTKWFDTNYHYLVPEFTADQQFALSWEQLFEEVDEARALGHDVKPVVIGPLTYLWLGKLKGDAQGFDKLELLERLLPLYGQIFQRLAEQGVEWVQIDEPILVLDLPQDWKNAFERAYNILQREPLKKLIATYFGGLEENLGLAANLPVDGLHIDLVRAPQQYPTILDRLPAYKVLSLGVVNGRNVWRCDLESALVVIGHAHSRLGERLWIAPSCSLLHSPVDLQREDQLDAELKSWLAFATQKCAEVAVLARAVNQPDAPEVRAALAESRAVQASRAASPRIHKPQVQARLAAVTANDSQRASPFAQRIAKQRAGLDLPPFPTTTIGSFPQTSAIRLARQAFKQGKLSLGDYTDAMHSEIRHAVEIQERLGLDVLVHGEAERNDMVEYFAEQLDGYLFTRFGWVQSYGSRCVKPAVIFGDLSRPQAMTVEWIRYAQSLTGKVMKGMLTGPVTMLMWSFPREDVSREVQARQLALAIRDEVVDLEQAGIRIVQIDEAAFREGLPLRKADWQNYLDWATESFRLCASGVRDETQIHTHMCYSEFNDVIESIAAMDADVITIETSRSDMELLEAFEAFEYPNEIGPGVYDIHSPRVPDTSEMVKLMRKAVRRIPAERLWVNPDCGLKTRGWPETEAALVNMVAAARQLRTELA</sequence>
<dbReference type="GO" id="GO:0032259">
    <property type="term" value="P:methylation"/>
    <property type="evidence" value="ECO:0007669"/>
    <property type="project" value="UniProtKB-KW"/>
</dbReference>
<name>A0A4Q9QG90_9GAMM</name>
<feature type="binding site" evidence="11">
    <location>
        <position position="651"/>
    </location>
    <ligand>
        <name>Zn(2+)</name>
        <dbReference type="ChEBI" id="CHEBI:29105"/>
        <note>catalytic</note>
    </ligand>
</feature>
<keyword evidence="5 11" id="KW-0028">Amino-acid biosynthesis</keyword>
<dbReference type="PANTHER" id="PTHR30519">
    <property type="entry name" value="5-METHYLTETRAHYDROPTEROYLTRIGLUTAMATE--HOMOCYSTEINE METHYLTRANSFERASE"/>
    <property type="match status" value="1"/>
</dbReference>
<protein>
    <recommendedName>
        <fullName evidence="11">5-methyltetrahydropteroyltriglutamate--homocysteine methyltransferase</fullName>
        <ecNumber evidence="11">2.1.1.14</ecNumber>
    </recommendedName>
    <alternativeName>
        <fullName evidence="11">Cobalamin-independent methionine synthase</fullName>
    </alternativeName>
    <alternativeName>
        <fullName evidence="11">Methionine synthase, vitamin-B12 independent isozyme</fullName>
    </alternativeName>
</protein>
<comment type="function">
    <text evidence="1 11">Catalyzes the transfer of a methyl group from 5-methyltetrahydrofolate to homocysteine resulting in methionine formation.</text>
</comment>
<dbReference type="InterPro" id="IPR002629">
    <property type="entry name" value="Met_Synth_C/arc"/>
</dbReference>
<dbReference type="Proteomes" id="UP000292302">
    <property type="component" value="Unassembled WGS sequence"/>
</dbReference>
<evidence type="ECO:0000256" key="13">
    <source>
        <dbReference type="PIRSR" id="PIRSR000382-2"/>
    </source>
</evidence>
<feature type="domain" description="Cobalamin-independent methionine synthase MetE N-terminal" evidence="16">
    <location>
        <begin position="4"/>
        <end position="316"/>
    </location>
</feature>
<gene>
    <name evidence="11" type="primary">metE</name>
    <name evidence="17" type="ORF">DNK06_21705</name>
</gene>
<evidence type="ECO:0000256" key="8">
    <source>
        <dbReference type="ARBA" id="ARBA00022737"/>
    </source>
</evidence>
<keyword evidence="10 11" id="KW-0486">Methionine biosynthesis</keyword>
<feature type="binding site" evidence="11 12">
    <location>
        <begin position="441"/>
        <end position="443"/>
    </location>
    <ligand>
        <name>L-homocysteine</name>
        <dbReference type="ChEBI" id="CHEBI:58199"/>
    </ligand>
</feature>
<dbReference type="FunFam" id="3.20.20.210:FF:000003">
    <property type="entry name" value="5-methyltetrahydropteroyltriglutamate--homocysteine methyltransferase"/>
    <property type="match status" value="1"/>
</dbReference>
<dbReference type="UniPathway" id="UPA00051">
    <property type="reaction ID" value="UER00082"/>
</dbReference>
<dbReference type="SUPFAM" id="SSF51726">
    <property type="entry name" value="UROD/MetE-like"/>
    <property type="match status" value="2"/>
</dbReference>
<keyword evidence="6 11" id="KW-0808">Transferase</keyword>
<evidence type="ECO:0000256" key="14">
    <source>
        <dbReference type="PIRSR" id="PIRSR000382-3"/>
    </source>
</evidence>
<feature type="binding site" evidence="13">
    <location>
        <position position="736"/>
    </location>
    <ligand>
        <name>Zn(2+)</name>
        <dbReference type="ChEBI" id="CHEBI:29105"/>
        <label>1</label>
        <note>catalytic</note>
    </ligand>
</feature>
<comment type="cofactor">
    <cofactor evidence="11">
        <name>Zn(2+)</name>
        <dbReference type="ChEBI" id="CHEBI:29105"/>
    </cofactor>
    <text evidence="11">Binds 1 zinc ion per subunit.</text>
</comment>
<keyword evidence="9 11" id="KW-0862">Zinc</keyword>
<dbReference type="Pfam" id="PF08267">
    <property type="entry name" value="Meth_synt_1"/>
    <property type="match status" value="1"/>
</dbReference>
<dbReference type="EC" id="2.1.1.14" evidence="11"/>
<dbReference type="GO" id="GO:0071265">
    <property type="term" value="P:L-methionine biosynthetic process"/>
    <property type="evidence" value="ECO:0007669"/>
    <property type="project" value="UniProtKB-ARBA"/>
</dbReference>
<feature type="binding site" evidence="11">
    <location>
        <position position="675"/>
    </location>
    <ligand>
        <name>Zn(2+)</name>
        <dbReference type="ChEBI" id="CHEBI:29105"/>
        <note>catalytic</note>
    </ligand>
</feature>
<evidence type="ECO:0000259" key="16">
    <source>
        <dbReference type="Pfam" id="PF08267"/>
    </source>
</evidence>
<feature type="binding site" evidence="12">
    <location>
        <position position="123"/>
    </location>
    <ligand>
        <name>5-methyltetrahydropteroyltri-L-glutamate</name>
        <dbReference type="ChEBI" id="CHEBI:58207"/>
    </ligand>
</feature>
<feature type="binding site" evidence="13">
    <location>
        <position position="651"/>
    </location>
    <ligand>
        <name>Zn(2+)</name>
        <dbReference type="ChEBI" id="CHEBI:29105"/>
        <label>1</label>
        <note>catalytic</note>
    </ligand>
</feature>
<feature type="binding site" evidence="11 12">
    <location>
        <position position="609"/>
    </location>
    <ligand>
        <name>L-methionine</name>
        <dbReference type="ChEBI" id="CHEBI:57844"/>
    </ligand>
</feature>
<feature type="binding site" evidence="11 12">
    <location>
        <begin position="525"/>
        <end position="526"/>
    </location>
    <ligand>
        <name>5-methyltetrahydropteroyltri-L-glutamate</name>
        <dbReference type="ChEBI" id="CHEBI:58207"/>
    </ligand>
</feature>
<feature type="binding site" evidence="12">
    <location>
        <position position="19"/>
    </location>
    <ligand>
        <name>5-methyltetrahydropteroyltri-L-glutamate</name>
        <dbReference type="ChEBI" id="CHEBI:58207"/>
    </ligand>
</feature>
<comment type="catalytic activity">
    <reaction evidence="11">
        <text>5-methyltetrahydropteroyltri-L-glutamate + L-homocysteine = tetrahydropteroyltri-L-glutamate + L-methionine</text>
        <dbReference type="Rhea" id="RHEA:21196"/>
        <dbReference type="ChEBI" id="CHEBI:57844"/>
        <dbReference type="ChEBI" id="CHEBI:58140"/>
        <dbReference type="ChEBI" id="CHEBI:58199"/>
        <dbReference type="ChEBI" id="CHEBI:58207"/>
        <dbReference type="EC" id="2.1.1.14"/>
    </reaction>
</comment>
<dbReference type="InterPro" id="IPR013215">
    <property type="entry name" value="Cbl-indep_Met_Synth_N"/>
</dbReference>
<dbReference type="AlphaFoldDB" id="A0A4Q9QG90"/>
<comment type="similarity">
    <text evidence="3 11">Belongs to the vitamin-B12 independent methionine synthase family.</text>
</comment>
<evidence type="ECO:0000256" key="10">
    <source>
        <dbReference type="ARBA" id="ARBA00023167"/>
    </source>
</evidence>
<dbReference type="HAMAP" id="MF_00172">
    <property type="entry name" value="Meth_synth"/>
    <property type="match status" value="1"/>
</dbReference>
<proteinExistence type="inferred from homology"/>
<evidence type="ECO:0000256" key="12">
    <source>
        <dbReference type="PIRSR" id="PIRSR000382-1"/>
    </source>
</evidence>
<dbReference type="Pfam" id="PF01717">
    <property type="entry name" value="Meth_synt_2"/>
    <property type="match status" value="1"/>
</dbReference>
<evidence type="ECO:0000256" key="11">
    <source>
        <dbReference type="HAMAP-Rule" id="MF_00172"/>
    </source>
</evidence>
<dbReference type="NCBIfam" id="NF003556">
    <property type="entry name" value="PRK05222.1"/>
    <property type="match status" value="1"/>
</dbReference>
<comment type="pathway">
    <text evidence="2 11">Amino-acid biosynthesis; L-methionine biosynthesis via de novo pathway; L-methionine from L-homocysteine (MetE route): step 1/1.</text>
</comment>
<comment type="caution">
    <text evidence="17">The sequence shown here is derived from an EMBL/GenBank/DDBJ whole genome shotgun (WGS) entry which is preliminary data.</text>
</comment>
<dbReference type="CDD" id="cd03312">
    <property type="entry name" value="CIMS_N_terminal_like"/>
    <property type="match status" value="1"/>
</dbReference>
<feature type="binding site" evidence="11 12">
    <location>
        <position position="494"/>
    </location>
    <ligand>
        <name>L-methionine</name>
        <dbReference type="ChEBI" id="CHEBI:57844"/>
    </ligand>
</feature>
<reference evidence="17 18" key="1">
    <citation type="submission" date="2018-06" db="EMBL/GenBank/DDBJ databases">
        <title>Three novel Pseudomonas species isolated from symptomatic oak.</title>
        <authorList>
            <person name="Bueno-Gonzalez V."/>
            <person name="Brady C."/>
        </authorList>
    </citation>
    <scope>NUCLEOTIDE SEQUENCE [LARGE SCALE GENOMIC DNA]</scope>
    <source>
        <strain evidence="17 18">P9A</strain>
    </source>
</reference>
<feature type="binding site" evidence="11">
    <location>
        <position position="494"/>
    </location>
    <ligand>
        <name>L-homocysteine</name>
        <dbReference type="ChEBI" id="CHEBI:58199"/>
    </ligand>
</feature>
<evidence type="ECO:0000256" key="3">
    <source>
        <dbReference type="ARBA" id="ARBA00009553"/>
    </source>
</evidence>
<evidence type="ECO:0000256" key="9">
    <source>
        <dbReference type="ARBA" id="ARBA00022833"/>
    </source>
</evidence>
<evidence type="ECO:0000259" key="15">
    <source>
        <dbReference type="Pfam" id="PF01717"/>
    </source>
</evidence>
<feature type="binding site" evidence="11">
    <location>
        <position position="615"/>
    </location>
    <ligand>
        <name>5-methyltetrahydropteroyltri-L-glutamate</name>
        <dbReference type="ChEBI" id="CHEBI:58207"/>
    </ligand>
</feature>
<dbReference type="Gene3D" id="3.20.20.210">
    <property type="match status" value="2"/>
</dbReference>
<feature type="binding site" evidence="11">
    <location>
        <position position="653"/>
    </location>
    <ligand>
        <name>Zn(2+)</name>
        <dbReference type="ChEBI" id="CHEBI:29105"/>
        <note>catalytic</note>
    </ligand>
</feature>
<dbReference type="GO" id="GO:0003871">
    <property type="term" value="F:5-methyltetrahydropteroyltriglutamate-homocysteine S-methyltransferase activity"/>
    <property type="evidence" value="ECO:0007669"/>
    <property type="project" value="UniProtKB-UniRule"/>
</dbReference>
<keyword evidence="4 11" id="KW-0489">Methyltransferase</keyword>
<dbReference type="EMBL" id="QJUI01000024">
    <property type="protein sequence ID" value="TBU72705.1"/>
    <property type="molecule type" value="Genomic_DNA"/>
</dbReference>
<feature type="active site" description="Proton donor" evidence="11 14">
    <location>
        <position position="704"/>
    </location>
</feature>
<dbReference type="GO" id="GO:0008270">
    <property type="term" value="F:zinc ion binding"/>
    <property type="evidence" value="ECO:0007669"/>
    <property type="project" value="InterPro"/>
</dbReference>
<evidence type="ECO:0000256" key="5">
    <source>
        <dbReference type="ARBA" id="ARBA00022605"/>
    </source>
</evidence>
<feature type="binding site" evidence="11 12">
    <location>
        <begin position="441"/>
        <end position="443"/>
    </location>
    <ligand>
        <name>L-methionine</name>
        <dbReference type="ChEBI" id="CHEBI:57844"/>
    </ligand>
</feature>
<evidence type="ECO:0000313" key="18">
    <source>
        <dbReference type="Proteomes" id="UP000292302"/>
    </source>
</evidence>
<feature type="binding site" evidence="13">
    <location>
        <position position="653"/>
    </location>
    <ligand>
        <name>Zn(2+)</name>
        <dbReference type="ChEBI" id="CHEBI:29105"/>
        <label>1</label>
        <note>catalytic</note>
    </ligand>
</feature>
<organism evidence="17 18">
    <name type="scientific">Phytopseudomonas daroniae</name>
    <dbReference type="NCBI Taxonomy" id="2487519"/>
    <lineage>
        <taxon>Bacteria</taxon>
        <taxon>Pseudomonadati</taxon>
        <taxon>Pseudomonadota</taxon>
        <taxon>Gammaproteobacteria</taxon>
        <taxon>Pseudomonadales</taxon>
        <taxon>Pseudomonadaceae</taxon>
        <taxon>Phytopseudomonas</taxon>
    </lineage>
</organism>
<dbReference type="RefSeq" id="WP_131182075.1">
    <property type="nucleotide sequence ID" value="NZ_QJUI01000024.1"/>
</dbReference>
<feature type="binding site" evidence="11">
    <location>
        <begin position="16"/>
        <end position="19"/>
    </location>
    <ligand>
        <name>5-methyltetrahydropteroyltri-L-glutamate</name>
        <dbReference type="ChEBI" id="CHEBI:58207"/>
    </ligand>
</feature>
<dbReference type="PIRSF" id="PIRSF000382">
    <property type="entry name" value="MeTrfase_B12_ind"/>
    <property type="match status" value="1"/>
</dbReference>